<feature type="non-terminal residue" evidence="1">
    <location>
        <position position="1"/>
    </location>
</feature>
<name>X1BF67_9ZZZZ</name>
<organism evidence="1">
    <name type="scientific">marine sediment metagenome</name>
    <dbReference type="NCBI Taxonomy" id="412755"/>
    <lineage>
        <taxon>unclassified sequences</taxon>
        <taxon>metagenomes</taxon>
        <taxon>ecological metagenomes</taxon>
    </lineage>
</organism>
<evidence type="ECO:0000313" key="1">
    <source>
        <dbReference type="EMBL" id="GAG79857.1"/>
    </source>
</evidence>
<accession>X1BF67</accession>
<sequence>KPPSSMQMDPEECLYMNIFAQYLLKKNDKKKE</sequence>
<protein>
    <submittedName>
        <fullName evidence="1">Uncharacterized protein</fullName>
    </submittedName>
</protein>
<comment type="caution">
    <text evidence="1">The sequence shown here is derived from an EMBL/GenBank/DDBJ whole genome shotgun (WGS) entry which is preliminary data.</text>
</comment>
<proteinExistence type="predicted"/>
<gene>
    <name evidence="1" type="ORF">S01H4_29432</name>
</gene>
<dbReference type="AlphaFoldDB" id="X1BF67"/>
<reference evidence="1" key="1">
    <citation type="journal article" date="2014" name="Front. Microbiol.">
        <title>High frequency of phylogenetically diverse reductive dehalogenase-homologous genes in deep subseafloor sedimentary metagenomes.</title>
        <authorList>
            <person name="Kawai M."/>
            <person name="Futagami T."/>
            <person name="Toyoda A."/>
            <person name="Takaki Y."/>
            <person name="Nishi S."/>
            <person name="Hori S."/>
            <person name="Arai W."/>
            <person name="Tsubouchi T."/>
            <person name="Morono Y."/>
            <person name="Uchiyama I."/>
            <person name="Ito T."/>
            <person name="Fujiyama A."/>
            <person name="Inagaki F."/>
            <person name="Takami H."/>
        </authorList>
    </citation>
    <scope>NUCLEOTIDE SEQUENCE</scope>
    <source>
        <strain evidence="1">Expedition CK06-06</strain>
    </source>
</reference>
<dbReference type="EMBL" id="BART01015057">
    <property type="protein sequence ID" value="GAG79857.1"/>
    <property type="molecule type" value="Genomic_DNA"/>
</dbReference>